<keyword evidence="5 10" id="KW-0547">Nucleotide-binding</keyword>
<dbReference type="Gene3D" id="3.30.1490.20">
    <property type="entry name" value="ATP-grasp fold, A domain"/>
    <property type="match status" value="1"/>
</dbReference>
<dbReference type="Proteomes" id="UP000617544">
    <property type="component" value="Unassembled WGS sequence"/>
</dbReference>
<comment type="cofactor">
    <cofactor evidence="2">
        <name>Mg(2+)</name>
        <dbReference type="ChEBI" id="CHEBI:18420"/>
    </cofactor>
</comment>
<evidence type="ECO:0000256" key="5">
    <source>
        <dbReference type="ARBA" id="ARBA00022741"/>
    </source>
</evidence>
<keyword evidence="3 10" id="KW-0436">Ligase</keyword>
<feature type="binding site" evidence="10">
    <location>
        <position position="70"/>
    </location>
    <ligand>
        <name>5-amino-1-(5-phospho-beta-D-ribosyl)imidazole-4-carboxamide</name>
        <dbReference type="ChEBI" id="CHEBI:58475"/>
    </ligand>
</feature>
<evidence type="ECO:0000256" key="7">
    <source>
        <dbReference type="ARBA" id="ARBA00022840"/>
    </source>
</evidence>
<comment type="cofactor">
    <cofactor evidence="1">
        <name>Mn(2+)</name>
        <dbReference type="ChEBI" id="CHEBI:29035"/>
    </cofactor>
</comment>
<evidence type="ECO:0000259" key="11">
    <source>
        <dbReference type="PROSITE" id="PS50975"/>
    </source>
</evidence>
<dbReference type="PIRSF" id="PIRSF004602">
    <property type="entry name" value="ATPgrasp_PurP"/>
    <property type="match status" value="1"/>
</dbReference>
<dbReference type="InterPro" id="IPR009720">
    <property type="entry name" value="IMP_biosynth_PurP_C"/>
</dbReference>
<name>A0A832WIM6_PYRHR</name>
<keyword evidence="9" id="KW-0464">Manganese</keyword>
<dbReference type="InterPro" id="IPR011761">
    <property type="entry name" value="ATP-grasp"/>
</dbReference>
<comment type="catalytic activity">
    <reaction evidence="10">
        <text>5-amino-1-(5-phospho-beta-D-ribosyl)imidazole-4-carboxamide + formate + ATP = 5-formamido-1-(5-phospho-D-ribosyl)imidazole-4-carboxamide + ADP + phosphate</text>
        <dbReference type="Rhea" id="RHEA:24836"/>
        <dbReference type="ChEBI" id="CHEBI:15740"/>
        <dbReference type="ChEBI" id="CHEBI:30616"/>
        <dbReference type="ChEBI" id="CHEBI:43474"/>
        <dbReference type="ChEBI" id="CHEBI:58467"/>
        <dbReference type="ChEBI" id="CHEBI:58475"/>
        <dbReference type="ChEBI" id="CHEBI:456216"/>
        <dbReference type="EC" id="6.3.4.23"/>
    </reaction>
</comment>
<comment type="caution">
    <text evidence="12">The sequence shown here is derived from an EMBL/GenBank/DDBJ whole genome shotgun (WGS) entry which is preliminary data.</text>
</comment>
<dbReference type="OMA" id="ELMGGLW"/>
<dbReference type="GO" id="GO:0006189">
    <property type="term" value="P:'de novo' IMP biosynthetic process"/>
    <property type="evidence" value="ECO:0007669"/>
    <property type="project" value="UniProtKB-UniRule"/>
</dbReference>
<dbReference type="NCBIfam" id="NF009779">
    <property type="entry name" value="PRK13278.1-3"/>
    <property type="match status" value="1"/>
</dbReference>
<dbReference type="SUPFAM" id="SSF52440">
    <property type="entry name" value="PreATP-grasp domain"/>
    <property type="match status" value="1"/>
</dbReference>
<comment type="similarity">
    <text evidence="10">Belongs to the phosphohexose mutase family.</text>
</comment>
<evidence type="ECO:0000256" key="9">
    <source>
        <dbReference type="ARBA" id="ARBA00023211"/>
    </source>
</evidence>
<evidence type="ECO:0000313" key="13">
    <source>
        <dbReference type="Proteomes" id="UP000617544"/>
    </source>
</evidence>
<dbReference type="EMBL" id="DUJN01000002">
    <property type="protein sequence ID" value="HII60352.1"/>
    <property type="molecule type" value="Genomic_DNA"/>
</dbReference>
<evidence type="ECO:0000256" key="4">
    <source>
        <dbReference type="ARBA" id="ARBA00022723"/>
    </source>
</evidence>
<dbReference type="InterPro" id="IPR010672">
    <property type="entry name" value="IMP_biosynth_PurP_N"/>
</dbReference>
<dbReference type="Gene3D" id="3.30.470.20">
    <property type="entry name" value="ATP-grasp fold, B domain"/>
    <property type="match status" value="1"/>
</dbReference>
<feature type="binding site" evidence="10">
    <location>
        <position position="203"/>
    </location>
    <ligand>
        <name>ATP</name>
        <dbReference type="ChEBI" id="CHEBI:30616"/>
    </ligand>
</feature>
<dbReference type="Gene3D" id="3.40.50.20">
    <property type="match status" value="1"/>
</dbReference>
<dbReference type="RefSeq" id="WP_010885437.1">
    <property type="nucleotide sequence ID" value="NZ_DUJN01000002.1"/>
</dbReference>
<evidence type="ECO:0000256" key="2">
    <source>
        <dbReference type="ARBA" id="ARBA00001946"/>
    </source>
</evidence>
<keyword evidence="7 10" id="KW-0067">ATP-binding</keyword>
<comment type="pathway">
    <text evidence="10">Purine metabolism; IMP biosynthesis via de novo pathway; 5-formamido-1-(5-phospho-D-ribosyl)imidazole-4-carboxamide from 5-amino-1-(5-phospho-D-ribosyl)imidazole-4-carboxamide (formate route): step 1/1.</text>
</comment>
<dbReference type="SUPFAM" id="SSF56059">
    <property type="entry name" value="Glutathione synthetase ATP-binding domain-like"/>
    <property type="match status" value="1"/>
</dbReference>
<organism evidence="12 13">
    <name type="scientific">Pyrococcus horikoshii</name>
    <dbReference type="NCBI Taxonomy" id="53953"/>
    <lineage>
        <taxon>Archaea</taxon>
        <taxon>Methanobacteriati</taxon>
        <taxon>Methanobacteriota</taxon>
        <taxon>Thermococci</taxon>
        <taxon>Thermococcales</taxon>
        <taxon>Thermococcaceae</taxon>
        <taxon>Pyrococcus</taxon>
    </lineage>
</organism>
<dbReference type="GeneID" id="1443674"/>
<dbReference type="InterPro" id="IPR023656">
    <property type="entry name" value="IMP_biosynth_PurP"/>
</dbReference>
<dbReference type="InterPro" id="IPR013815">
    <property type="entry name" value="ATP_grasp_subdomain_1"/>
</dbReference>
<dbReference type="GO" id="GO:0000287">
    <property type="term" value="F:magnesium ion binding"/>
    <property type="evidence" value="ECO:0007669"/>
    <property type="project" value="InterPro"/>
</dbReference>
<sequence length="333" mass="37874">MVRIATYASHSALQILKGAKDEGFGTIAFGKPRVKLLYTKYFPVADYFLEGDYPEDKLLELDAVVIPTGSFIAHLGVELVEKMRVPYFGNKEVLKWESDRSLERKWLEKAKLTLPRIYEDPDDIDRPVIVKPHGAKGGRGYFIAKSSKDFWEKAEKFLGIRSKEDLKNVQIQEYVVGVPIYPHYFYSKITGELELMSIDRRYESNVDAIGRIPSREQLDLDLDVTYTVVGNIPLVLRESLLMDVIEAGERVVKASEELMGGLWGPFCLEGVFTPDMEFVVFEISARIVAGTNLFINGSPYTWLKYDEPMSTGRRIAREIKIAIEEGKLEEVVT</sequence>
<keyword evidence="4" id="KW-0479">Metal-binding</keyword>
<dbReference type="PANTHER" id="PTHR38147:SF2">
    <property type="entry name" value="5-FORMAMINOIMIDAZOLE-4-CARBOXAMIDE-1-(BETA)-D-RIBOFURANOSYL 5'-MONOPHOSPHATE SYNTHETASE"/>
    <property type="match status" value="1"/>
</dbReference>
<keyword evidence="8" id="KW-0460">Magnesium</keyword>
<dbReference type="Pfam" id="PF06849">
    <property type="entry name" value="DUF1246"/>
    <property type="match status" value="1"/>
</dbReference>
<dbReference type="EC" id="6.3.4.23" evidence="10"/>
<gene>
    <name evidence="10" type="primary">purP</name>
    <name evidence="12" type="ORF">HA331_01070</name>
</gene>
<accession>A0A832WIM6</accession>
<evidence type="ECO:0000256" key="10">
    <source>
        <dbReference type="HAMAP-Rule" id="MF_01163"/>
    </source>
</evidence>
<evidence type="ECO:0000256" key="8">
    <source>
        <dbReference type="ARBA" id="ARBA00022842"/>
    </source>
</evidence>
<evidence type="ECO:0000313" key="12">
    <source>
        <dbReference type="EMBL" id="HII60352.1"/>
    </source>
</evidence>
<comment type="function">
    <text evidence="10">Catalyzes the ATP- and formate-dependent formylation of 5-aminoimidazole-4-carboxamide-1-beta-d-ribofuranosyl 5'-monophosphate (AICAR) to 5-formaminoimidazole-4-carboxamide-1-beta-d-ribofuranosyl 5'-monophosphate (FAICAR) in the absence of folates.</text>
</comment>
<feature type="binding site" evidence="10">
    <location>
        <position position="231"/>
    </location>
    <ligand>
        <name>5-amino-1-(5-phospho-beta-D-ribosyl)imidazole-4-carboxamide</name>
        <dbReference type="ChEBI" id="CHEBI:58475"/>
    </ligand>
</feature>
<dbReference type="SMR" id="A0A832WIM6"/>
<dbReference type="InterPro" id="IPR016185">
    <property type="entry name" value="PreATP-grasp_dom_sf"/>
</dbReference>
<feature type="binding site" evidence="10">
    <location>
        <position position="10"/>
    </location>
    <ligand>
        <name>5-amino-1-(5-phospho-beta-D-ribosyl)imidazole-4-carboxamide</name>
        <dbReference type="ChEBI" id="CHEBI:58475"/>
    </ligand>
</feature>
<dbReference type="Pfam" id="PF06973">
    <property type="entry name" value="DUF1297"/>
    <property type="match status" value="1"/>
</dbReference>
<dbReference type="PANTHER" id="PTHR38147">
    <property type="entry name" value="5-FORMAMINOIMIDAZOLE-4-CARBOXAMIDE-1-(BETA)-D-RIBOFURANOSYL 5'-MONOPHOSPHATE SYNTHETASE-RELATED"/>
    <property type="match status" value="1"/>
</dbReference>
<dbReference type="GO" id="GO:0016879">
    <property type="term" value="F:ligase activity, forming carbon-nitrogen bonds"/>
    <property type="evidence" value="ECO:0007669"/>
    <property type="project" value="UniProtKB-UniRule"/>
</dbReference>
<keyword evidence="6 10" id="KW-0658">Purine biosynthesis</keyword>
<feature type="domain" description="ATP-grasp" evidence="11">
    <location>
        <begin position="91"/>
        <end position="324"/>
    </location>
</feature>
<protein>
    <recommendedName>
        <fullName evidence="10">5-formaminoimidazole-4-carboxamide-1-(beta)-D-ribofuranosyl 5'-monophosphate synthetase</fullName>
        <ecNumber evidence="10">6.3.4.23</ecNumber>
    </recommendedName>
    <alternativeName>
        <fullName evidence="10">5-aminoimidazole-4-carboxamide-1-beta-D-ribofuranosyl 5'-monophosphate--formate ligase</fullName>
    </alternativeName>
</protein>
<reference evidence="12" key="1">
    <citation type="journal article" date="2020" name="bioRxiv">
        <title>A rank-normalized archaeal taxonomy based on genome phylogeny resolves widespread incomplete and uneven classifications.</title>
        <authorList>
            <person name="Rinke C."/>
            <person name="Chuvochina M."/>
            <person name="Mussig A.J."/>
            <person name="Chaumeil P.-A."/>
            <person name="Waite D.W."/>
            <person name="Whitman W.B."/>
            <person name="Parks D.H."/>
            <person name="Hugenholtz P."/>
        </authorList>
    </citation>
    <scope>NUCLEOTIDE SEQUENCE</scope>
    <source>
        <strain evidence="12">UBA8834</strain>
    </source>
</reference>
<evidence type="ECO:0000256" key="1">
    <source>
        <dbReference type="ARBA" id="ARBA00001936"/>
    </source>
</evidence>
<dbReference type="UniPathway" id="UPA00074">
    <property type="reaction ID" value="UER00134"/>
</dbReference>
<dbReference type="PROSITE" id="PS50975">
    <property type="entry name" value="ATP_GRASP"/>
    <property type="match status" value="1"/>
</dbReference>
<dbReference type="GO" id="GO:0005524">
    <property type="term" value="F:ATP binding"/>
    <property type="evidence" value="ECO:0007669"/>
    <property type="project" value="UniProtKB-UniRule"/>
</dbReference>
<dbReference type="HAMAP" id="MF_01163">
    <property type="entry name" value="IMP_biosynth_PurP"/>
    <property type="match status" value="1"/>
</dbReference>
<evidence type="ECO:0000256" key="6">
    <source>
        <dbReference type="ARBA" id="ARBA00022755"/>
    </source>
</evidence>
<proteinExistence type="inferred from homology"/>
<dbReference type="AlphaFoldDB" id="A0A832WIM6"/>
<evidence type="ECO:0000256" key="3">
    <source>
        <dbReference type="ARBA" id="ARBA00022598"/>
    </source>
</evidence>